<sequence length="111" mass="13088">MIFTFDIENQENYLSMFRLLVSKVMAEENYKFDEIEDTKVAVGEMALIAHAINKDRLKMDIKLKEKSMIITIYLDKYPEDEAFEMNFDIIGALSEAMLKQDDRIEIIRTRP</sequence>
<dbReference type="AlphaFoldDB" id="A0A9E7DJD4"/>
<organism evidence="1 2">
    <name type="scientific">Fenollaria massiliensis</name>
    <dbReference type="NCBI Taxonomy" id="938288"/>
    <lineage>
        <taxon>Bacteria</taxon>
        <taxon>Bacillati</taxon>
        <taxon>Bacillota</taxon>
        <taxon>Clostridia</taxon>
        <taxon>Eubacteriales</taxon>
        <taxon>Fenollaria</taxon>
    </lineage>
</organism>
<name>A0A9E7DJD4_9FIRM</name>
<reference evidence="1" key="1">
    <citation type="submission" date="2022-04" db="EMBL/GenBank/DDBJ databases">
        <title>Complete genome sequences of Ezakiella coagulans and Fenollaria massiliensis.</title>
        <authorList>
            <person name="France M.T."/>
            <person name="Clifford J."/>
            <person name="Narina S."/>
            <person name="Rutt L."/>
            <person name="Ravel J."/>
        </authorList>
    </citation>
    <scope>NUCLEOTIDE SEQUENCE</scope>
    <source>
        <strain evidence="1">C0061C2</strain>
    </source>
</reference>
<proteinExistence type="predicted"/>
<dbReference type="EMBL" id="CP096649">
    <property type="protein sequence ID" value="UQK59099.1"/>
    <property type="molecule type" value="Genomic_DNA"/>
</dbReference>
<dbReference type="KEGG" id="fms:M1R53_00040"/>
<evidence type="ECO:0000313" key="1">
    <source>
        <dbReference type="EMBL" id="UQK59099.1"/>
    </source>
</evidence>
<accession>A0A9E7DJD4</accession>
<evidence type="ECO:0000313" key="2">
    <source>
        <dbReference type="Proteomes" id="UP000831151"/>
    </source>
</evidence>
<dbReference type="RefSeq" id="WP_249242616.1">
    <property type="nucleotide sequence ID" value="NZ_CP096649.1"/>
</dbReference>
<gene>
    <name evidence="1" type="ORF">M1R53_00040</name>
</gene>
<keyword evidence="2" id="KW-1185">Reference proteome</keyword>
<dbReference type="Proteomes" id="UP000831151">
    <property type="component" value="Chromosome"/>
</dbReference>
<protein>
    <submittedName>
        <fullName evidence="1">Uncharacterized protein</fullName>
    </submittedName>
</protein>